<feature type="coiled-coil region" evidence="1">
    <location>
        <begin position="24"/>
        <end position="51"/>
    </location>
</feature>
<sequence length="82" mass="9292">MTRFKDALISKVSEFSKKLEEGLFEIYDNENKRIEDTLQELLKSLERIQSVSLNSLSSPLLSPSLSLSSPPRTEPHSSRLAK</sequence>
<dbReference type="PANTHER" id="PTHR28398">
    <property type="entry name" value="SYNAPTONEMAL COMPLEX CENTRAL ELEMENT PROTEIN 2"/>
    <property type="match status" value="1"/>
</dbReference>
<organism evidence="3 4">
    <name type="scientific">Callorhinchus milii</name>
    <name type="common">Ghost shark</name>
    <dbReference type="NCBI Taxonomy" id="7868"/>
    <lineage>
        <taxon>Eukaryota</taxon>
        <taxon>Metazoa</taxon>
        <taxon>Chordata</taxon>
        <taxon>Craniata</taxon>
        <taxon>Vertebrata</taxon>
        <taxon>Chondrichthyes</taxon>
        <taxon>Holocephali</taxon>
        <taxon>Chimaeriformes</taxon>
        <taxon>Callorhinchidae</taxon>
        <taxon>Callorhinchus</taxon>
    </lineage>
</organism>
<reference evidence="4" key="2">
    <citation type="journal article" date="2007" name="PLoS Biol.">
        <title>Survey sequencing and comparative analysis of the elephant shark (Callorhinchus milii) genome.</title>
        <authorList>
            <person name="Venkatesh B."/>
            <person name="Kirkness E.F."/>
            <person name="Loh Y.H."/>
            <person name="Halpern A.L."/>
            <person name="Lee A.P."/>
            <person name="Johnson J."/>
            <person name="Dandona N."/>
            <person name="Viswanathan L.D."/>
            <person name="Tay A."/>
            <person name="Venter J.C."/>
            <person name="Strausberg R.L."/>
            <person name="Brenner S."/>
        </authorList>
    </citation>
    <scope>NUCLEOTIDE SEQUENCE [LARGE SCALE GENOMIC DNA]</scope>
</reference>
<proteinExistence type="predicted"/>
<name>A0A4W3GKR0_CALMI</name>
<reference evidence="4" key="3">
    <citation type="journal article" date="2014" name="Nature">
        <title>Elephant shark genome provides unique insights into gnathostome evolution.</title>
        <authorList>
            <consortium name="International Elephant Shark Genome Sequencing Consortium"/>
            <person name="Venkatesh B."/>
            <person name="Lee A.P."/>
            <person name="Ravi V."/>
            <person name="Maurya A.K."/>
            <person name="Lian M.M."/>
            <person name="Swann J.B."/>
            <person name="Ohta Y."/>
            <person name="Flajnik M.F."/>
            <person name="Sutoh Y."/>
            <person name="Kasahara M."/>
            <person name="Hoon S."/>
            <person name="Gangu V."/>
            <person name="Roy S.W."/>
            <person name="Irimia M."/>
            <person name="Korzh V."/>
            <person name="Kondrychyn I."/>
            <person name="Lim Z.W."/>
            <person name="Tay B.H."/>
            <person name="Tohari S."/>
            <person name="Kong K.W."/>
            <person name="Ho S."/>
            <person name="Lorente-Galdos B."/>
            <person name="Quilez J."/>
            <person name="Marques-Bonet T."/>
            <person name="Raney B.J."/>
            <person name="Ingham P.W."/>
            <person name="Tay A."/>
            <person name="Hillier L.W."/>
            <person name="Minx P."/>
            <person name="Boehm T."/>
            <person name="Wilson R.K."/>
            <person name="Brenner S."/>
            <person name="Warren W.C."/>
        </authorList>
    </citation>
    <scope>NUCLEOTIDE SEQUENCE [LARGE SCALE GENOMIC DNA]</scope>
</reference>
<protein>
    <submittedName>
        <fullName evidence="3">Uncharacterized protein</fullName>
    </submittedName>
</protein>
<evidence type="ECO:0000313" key="3">
    <source>
        <dbReference type="Ensembl" id="ENSCMIP00000003420.1"/>
    </source>
</evidence>
<dbReference type="STRING" id="7868.ENSCMIP00000003420"/>
<dbReference type="Ensembl" id="ENSCMIT00000003552.1">
    <property type="protein sequence ID" value="ENSCMIP00000003420.1"/>
    <property type="gene ID" value="ENSCMIG00000002053.1"/>
</dbReference>
<dbReference type="GO" id="GO:0000801">
    <property type="term" value="C:central element"/>
    <property type="evidence" value="ECO:0007669"/>
    <property type="project" value="InterPro"/>
</dbReference>
<dbReference type="GO" id="GO:0007130">
    <property type="term" value="P:synaptonemal complex assembly"/>
    <property type="evidence" value="ECO:0007669"/>
    <property type="project" value="InterPro"/>
</dbReference>
<reference evidence="3" key="5">
    <citation type="submission" date="2025-09" db="UniProtKB">
        <authorList>
            <consortium name="Ensembl"/>
        </authorList>
    </citation>
    <scope>IDENTIFICATION</scope>
</reference>
<dbReference type="InterPro" id="IPR034609">
    <property type="entry name" value="Syce2"/>
</dbReference>
<feature type="compositionally biased region" description="Basic and acidic residues" evidence="2">
    <location>
        <begin position="73"/>
        <end position="82"/>
    </location>
</feature>
<evidence type="ECO:0000256" key="1">
    <source>
        <dbReference type="SAM" id="Coils"/>
    </source>
</evidence>
<reference evidence="4" key="1">
    <citation type="journal article" date="2006" name="Science">
        <title>Ancient noncoding elements conserved in the human genome.</title>
        <authorList>
            <person name="Venkatesh B."/>
            <person name="Kirkness E.F."/>
            <person name="Loh Y.H."/>
            <person name="Halpern A.L."/>
            <person name="Lee A.P."/>
            <person name="Johnson J."/>
            <person name="Dandona N."/>
            <person name="Viswanathan L.D."/>
            <person name="Tay A."/>
            <person name="Venter J.C."/>
            <person name="Strausberg R.L."/>
            <person name="Brenner S."/>
        </authorList>
    </citation>
    <scope>NUCLEOTIDE SEQUENCE [LARGE SCALE GENOMIC DNA]</scope>
</reference>
<dbReference type="PANTHER" id="PTHR28398:SF1">
    <property type="entry name" value="SYNAPTONEMAL COMPLEX CENTRAL ELEMENT PROTEIN 2"/>
    <property type="match status" value="1"/>
</dbReference>
<keyword evidence="1" id="KW-0175">Coiled coil</keyword>
<dbReference type="AlphaFoldDB" id="A0A4W3GKR0"/>
<feature type="region of interest" description="Disordered" evidence="2">
    <location>
        <begin position="56"/>
        <end position="82"/>
    </location>
</feature>
<dbReference type="InParanoid" id="A0A4W3GKR0"/>
<accession>A0A4W3GKR0</accession>
<reference evidence="3" key="4">
    <citation type="submission" date="2025-08" db="UniProtKB">
        <authorList>
            <consortium name="Ensembl"/>
        </authorList>
    </citation>
    <scope>IDENTIFICATION</scope>
</reference>
<evidence type="ECO:0000256" key="2">
    <source>
        <dbReference type="SAM" id="MobiDB-lite"/>
    </source>
</evidence>
<feature type="compositionally biased region" description="Low complexity" evidence="2">
    <location>
        <begin position="56"/>
        <end position="71"/>
    </location>
</feature>
<keyword evidence="4" id="KW-1185">Reference proteome</keyword>
<evidence type="ECO:0000313" key="4">
    <source>
        <dbReference type="Proteomes" id="UP000314986"/>
    </source>
</evidence>
<dbReference type="Proteomes" id="UP000314986">
    <property type="component" value="Unassembled WGS sequence"/>
</dbReference>